<feature type="domain" description="HTH cro/C1-type" evidence="2">
    <location>
        <begin position="19"/>
        <end position="74"/>
    </location>
</feature>
<evidence type="ECO:0000256" key="1">
    <source>
        <dbReference type="SAM" id="Coils"/>
    </source>
</evidence>
<dbReference type="InterPro" id="IPR001387">
    <property type="entry name" value="Cro/C1-type_HTH"/>
</dbReference>
<dbReference type="PROSITE" id="PS50943">
    <property type="entry name" value="HTH_CROC1"/>
    <property type="match status" value="1"/>
</dbReference>
<keyword evidence="4" id="KW-1185">Reference proteome</keyword>
<evidence type="ECO:0000313" key="3">
    <source>
        <dbReference type="EMBL" id="MBL0743488.1"/>
    </source>
</evidence>
<proteinExistence type="predicted"/>
<name>A0ABS1KWC0_9BACT</name>
<dbReference type="EMBL" id="JAERRB010000007">
    <property type="protein sequence ID" value="MBL0743488.1"/>
    <property type="molecule type" value="Genomic_DNA"/>
</dbReference>
<dbReference type="Gene3D" id="1.10.260.40">
    <property type="entry name" value="lambda repressor-like DNA-binding domains"/>
    <property type="match status" value="1"/>
</dbReference>
<keyword evidence="1" id="KW-0175">Coiled coil</keyword>
<feature type="coiled-coil region" evidence="1">
    <location>
        <begin position="105"/>
        <end position="136"/>
    </location>
</feature>
<accession>A0ABS1KWC0</accession>
<dbReference type="InterPro" id="IPR010982">
    <property type="entry name" value="Lambda_DNA-bd_dom_sf"/>
</dbReference>
<comment type="caution">
    <text evidence="3">The sequence shown here is derived from an EMBL/GenBank/DDBJ whole genome shotgun (WGS) entry which is preliminary data.</text>
</comment>
<organism evidence="3 4">
    <name type="scientific">Chryseolinea lacunae</name>
    <dbReference type="NCBI Taxonomy" id="2801331"/>
    <lineage>
        <taxon>Bacteria</taxon>
        <taxon>Pseudomonadati</taxon>
        <taxon>Bacteroidota</taxon>
        <taxon>Cytophagia</taxon>
        <taxon>Cytophagales</taxon>
        <taxon>Fulvivirgaceae</taxon>
        <taxon>Chryseolinea</taxon>
    </lineage>
</organism>
<protein>
    <submittedName>
        <fullName evidence="3">Helix-turn-helix domain-containing protein</fullName>
    </submittedName>
</protein>
<reference evidence="3 4" key="1">
    <citation type="submission" date="2021-01" db="EMBL/GenBank/DDBJ databases">
        <title>Chryseolinea sp. Jin1 Genome sequencing and assembly.</title>
        <authorList>
            <person name="Kim I."/>
        </authorList>
    </citation>
    <scope>NUCLEOTIDE SEQUENCE [LARGE SCALE GENOMIC DNA]</scope>
    <source>
        <strain evidence="3 4">Jin1</strain>
    </source>
</reference>
<dbReference type="Proteomes" id="UP000613030">
    <property type="component" value="Unassembled WGS sequence"/>
</dbReference>
<dbReference type="SUPFAM" id="SSF47413">
    <property type="entry name" value="lambda repressor-like DNA-binding domains"/>
    <property type="match status" value="1"/>
</dbReference>
<evidence type="ECO:0000259" key="2">
    <source>
        <dbReference type="PROSITE" id="PS50943"/>
    </source>
</evidence>
<sequence>MNEHEVSQKSTAPHQGRNVKRFRDMLGMKQETLATLLGPEWTQKKVSQLESTEVIDRGLLTPLAAALHVTPEAIEHFDGEKMLAVISNTFNTHDSGSTQISTNIVNNSNAANEELLQDIKKLYEALVKEKDSLLKEKDERIALLQRLSEK</sequence>
<gene>
    <name evidence="3" type="ORF">JI741_19805</name>
</gene>
<evidence type="ECO:0000313" key="4">
    <source>
        <dbReference type="Proteomes" id="UP000613030"/>
    </source>
</evidence>